<name>I4C255_DESTA</name>
<feature type="binding site" evidence="9">
    <location>
        <position position="98"/>
    </location>
    <ligand>
        <name>L-glutamine</name>
        <dbReference type="ChEBI" id="CHEBI:58359"/>
    </ligand>
</feature>
<evidence type="ECO:0000256" key="4">
    <source>
        <dbReference type="ARBA" id="ARBA00022741"/>
    </source>
</evidence>
<dbReference type="InterPro" id="IPR014729">
    <property type="entry name" value="Rossmann-like_a/b/a_fold"/>
</dbReference>
<evidence type="ECO:0000256" key="9">
    <source>
        <dbReference type="PIRSR" id="PIRSR001589-2"/>
    </source>
</evidence>
<dbReference type="eggNOG" id="COG0367">
    <property type="taxonomic scope" value="Bacteria"/>
</dbReference>
<dbReference type="PROSITE" id="PS51278">
    <property type="entry name" value="GATASE_TYPE_2"/>
    <property type="match status" value="1"/>
</dbReference>
<dbReference type="GO" id="GO:0004066">
    <property type="term" value="F:asparagine synthase (glutamine-hydrolyzing) activity"/>
    <property type="evidence" value="ECO:0007669"/>
    <property type="project" value="UniProtKB-EC"/>
</dbReference>
<dbReference type="SUPFAM" id="SSF56235">
    <property type="entry name" value="N-terminal nucleophile aminohydrolases (Ntn hydrolases)"/>
    <property type="match status" value="1"/>
</dbReference>
<evidence type="ECO:0000256" key="3">
    <source>
        <dbReference type="ARBA" id="ARBA00012737"/>
    </source>
</evidence>
<dbReference type="CDD" id="cd00712">
    <property type="entry name" value="AsnB"/>
    <property type="match status" value="1"/>
</dbReference>
<proteinExistence type="inferred from homology"/>
<dbReference type="OrthoDB" id="9763290at2"/>
<comment type="catalytic activity">
    <reaction evidence="7">
        <text>L-aspartate + L-glutamine + ATP + H2O = L-asparagine + L-glutamate + AMP + diphosphate + H(+)</text>
        <dbReference type="Rhea" id="RHEA:12228"/>
        <dbReference type="ChEBI" id="CHEBI:15377"/>
        <dbReference type="ChEBI" id="CHEBI:15378"/>
        <dbReference type="ChEBI" id="CHEBI:29985"/>
        <dbReference type="ChEBI" id="CHEBI:29991"/>
        <dbReference type="ChEBI" id="CHEBI:30616"/>
        <dbReference type="ChEBI" id="CHEBI:33019"/>
        <dbReference type="ChEBI" id="CHEBI:58048"/>
        <dbReference type="ChEBI" id="CHEBI:58359"/>
        <dbReference type="ChEBI" id="CHEBI:456215"/>
        <dbReference type="EC" id="6.3.5.4"/>
    </reaction>
</comment>
<dbReference type="GO" id="GO:0005829">
    <property type="term" value="C:cytosol"/>
    <property type="evidence" value="ECO:0007669"/>
    <property type="project" value="TreeGrafter"/>
</dbReference>
<protein>
    <recommendedName>
        <fullName evidence="3">asparagine synthase (glutamine-hydrolyzing)</fullName>
        <ecNumber evidence="3">6.3.5.4</ecNumber>
    </recommendedName>
</protein>
<evidence type="ECO:0000313" key="12">
    <source>
        <dbReference type="EMBL" id="AFM23646.1"/>
    </source>
</evidence>
<dbReference type="SUPFAM" id="SSF52402">
    <property type="entry name" value="Adenine nucleotide alpha hydrolases-like"/>
    <property type="match status" value="1"/>
</dbReference>
<dbReference type="STRING" id="706587.Desti_0927"/>
<evidence type="ECO:0000256" key="7">
    <source>
        <dbReference type="ARBA" id="ARBA00048741"/>
    </source>
</evidence>
<accession>I4C255</accession>
<dbReference type="PANTHER" id="PTHR43284">
    <property type="entry name" value="ASPARAGINE SYNTHETASE (GLUTAMINE-HYDROLYZING)"/>
    <property type="match status" value="1"/>
</dbReference>
<dbReference type="CDD" id="cd01991">
    <property type="entry name" value="Asn_synthase_B_C"/>
    <property type="match status" value="1"/>
</dbReference>
<dbReference type="Pfam" id="PF13537">
    <property type="entry name" value="GATase_7"/>
    <property type="match status" value="1"/>
</dbReference>
<comment type="similarity">
    <text evidence="2">Belongs to the asparagine synthetase family.</text>
</comment>
<keyword evidence="8" id="KW-0028">Amino-acid biosynthesis</keyword>
<dbReference type="Gene3D" id="3.60.20.10">
    <property type="entry name" value="Glutamine Phosphoribosylpyrophosphate, subunit 1, domain 1"/>
    <property type="match status" value="1"/>
</dbReference>
<keyword evidence="6 8" id="KW-0315">Glutamine amidotransferase</keyword>
<dbReference type="PATRIC" id="fig|706587.4.peg.1058"/>
<reference evidence="13" key="1">
    <citation type="submission" date="2012-06" db="EMBL/GenBank/DDBJ databases">
        <title>Complete sequence of chromosome of Desulfomonile tiedjei DSM 6799.</title>
        <authorList>
            <person name="Lucas S."/>
            <person name="Copeland A."/>
            <person name="Lapidus A."/>
            <person name="Glavina del Rio T."/>
            <person name="Dalin E."/>
            <person name="Tice H."/>
            <person name="Bruce D."/>
            <person name="Goodwin L."/>
            <person name="Pitluck S."/>
            <person name="Peters L."/>
            <person name="Ovchinnikova G."/>
            <person name="Zeytun A."/>
            <person name="Lu M."/>
            <person name="Kyrpides N."/>
            <person name="Mavromatis K."/>
            <person name="Ivanova N."/>
            <person name="Brettin T."/>
            <person name="Detter J.C."/>
            <person name="Han C."/>
            <person name="Larimer F."/>
            <person name="Land M."/>
            <person name="Hauser L."/>
            <person name="Markowitz V."/>
            <person name="Cheng J.-F."/>
            <person name="Hugenholtz P."/>
            <person name="Woyke T."/>
            <person name="Wu D."/>
            <person name="Spring S."/>
            <person name="Schroeder M."/>
            <person name="Brambilla E."/>
            <person name="Klenk H.-P."/>
            <person name="Eisen J.A."/>
        </authorList>
    </citation>
    <scope>NUCLEOTIDE SEQUENCE [LARGE SCALE GENOMIC DNA]</scope>
    <source>
        <strain evidence="13">ATCC 49306 / DSM 6799 / DCB-1</strain>
    </source>
</reference>
<dbReference type="RefSeq" id="WP_014808802.1">
    <property type="nucleotide sequence ID" value="NC_018025.1"/>
</dbReference>
<evidence type="ECO:0000256" key="2">
    <source>
        <dbReference type="ARBA" id="ARBA00005752"/>
    </source>
</evidence>
<sequence>MCGICGFWGRVPSQSINLMMDAIAHRGPDQSGTFFEPSEHLALGHQRLSIIDLSDAGRQPMYNEDGSVVIVYNGETYSYADLQNRLKSRGHQFRSTTDTECLVHLYEERSVDFLKEINGMFALAIWDRRNRELILARDRTGIKPLYYVHTDTFFGFASEIKALLAGGLVRPQVDRESIEEYLAFQYVSAPRTIFKDVRKLLPGHFIRVRRDSSITIEPYWNYDWYTIDESRTEEDWAVELRSLVQQSVRDQMVADVPVGAFLSGGLDSGIVVTEMAKMSKGKVETFTVNYSGVTDTNEEQGASLVARHADVKHTIVGCSDSDLTRLLPLLIFHADEPIAEPLMTPYFLLSAAARKDVKVVLTGEGADELFFGYSRYRLGSYKKLLSMLPAPVLAKVYRSLTKWIGPQHRICRVMKTAVEDTGVCDWSAVFLSREIDALTRFPHNSDNNGAHSLRSHSIEDIISYLFDEDFRLRLPDYILLRVDKMSMAHSLEIRPPFLDNRIIDLSLRLPADMKVRGGIGKYLLRRSFQNDIPHETVKGKKKPFAAPYNRIVRQLAEEYLIDSECAEDGILSRPELSRLLSGDPFYRGRFNEKVWSLVVLEIWYRIFVRQSLKMAKNHDRDLIENYGQVAQQ</sequence>
<dbReference type="Proteomes" id="UP000006055">
    <property type="component" value="Chromosome"/>
</dbReference>
<dbReference type="GO" id="GO:0005524">
    <property type="term" value="F:ATP binding"/>
    <property type="evidence" value="ECO:0007669"/>
    <property type="project" value="UniProtKB-KW"/>
</dbReference>
<feature type="binding site" evidence="9">
    <location>
        <position position="288"/>
    </location>
    <ligand>
        <name>ATP</name>
        <dbReference type="ChEBI" id="CHEBI:30616"/>
    </ligand>
</feature>
<dbReference type="GO" id="GO:0006529">
    <property type="term" value="P:asparagine biosynthetic process"/>
    <property type="evidence" value="ECO:0007669"/>
    <property type="project" value="UniProtKB-KW"/>
</dbReference>
<evidence type="ECO:0000256" key="6">
    <source>
        <dbReference type="ARBA" id="ARBA00022962"/>
    </source>
</evidence>
<dbReference type="EMBL" id="CP003360">
    <property type="protein sequence ID" value="AFM23646.1"/>
    <property type="molecule type" value="Genomic_DNA"/>
</dbReference>
<evidence type="ECO:0000256" key="8">
    <source>
        <dbReference type="PIRSR" id="PIRSR001589-1"/>
    </source>
</evidence>
<comment type="pathway">
    <text evidence="1">Amino-acid biosynthesis; L-asparagine biosynthesis; L-asparagine from L-aspartate (L-Gln route): step 1/1.</text>
</comment>
<dbReference type="Pfam" id="PF00733">
    <property type="entry name" value="Asn_synthase"/>
    <property type="match status" value="1"/>
</dbReference>
<dbReference type="InterPro" id="IPR006426">
    <property type="entry name" value="Asn_synth_AEB"/>
</dbReference>
<dbReference type="InterPro" id="IPR029055">
    <property type="entry name" value="Ntn_hydrolases_N"/>
</dbReference>
<evidence type="ECO:0000256" key="1">
    <source>
        <dbReference type="ARBA" id="ARBA00005187"/>
    </source>
</evidence>
<evidence type="ECO:0000256" key="10">
    <source>
        <dbReference type="PIRSR" id="PIRSR001589-3"/>
    </source>
</evidence>
<keyword evidence="4 9" id="KW-0547">Nucleotide-binding</keyword>
<dbReference type="NCBIfam" id="TIGR01536">
    <property type="entry name" value="asn_synth_AEB"/>
    <property type="match status" value="1"/>
</dbReference>
<dbReference type="KEGG" id="dti:Desti_0927"/>
<dbReference type="EC" id="6.3.5.4" evidence="3"/>
<dbReference type="InterPro" id="IPR033738">
    <property type="entry name" value="AsnB_N"/>
</dbReference>
<feature type="site" description="Important for beta-aspartyl-AMP intermediate formation" evidence="10">
    <location>
        <position position="364"/>
    </location>
</feature>
<dbReference type="InterPro" id="IPR051786">
    <property type="entry name" value="ASN_synthetase/amidase"/>
</dbReference>
<keyword evidence="8" id="KW-0061">Asparagine biosynthesis</keyword>
<evidence type="ECO:0000256" key="5">
    <source>
        <dbReference type="ARBA" id="ARBA00022840"/>
    </source>
</evidence>
<dbReference type="InterPro" id="IPR001962">
    <property type="entry name" value="Asn_synthase"/>
</dbReference>
<evidence type="ECO:0000259" key="11">
    <source>
        <dbReference type="PROSITE" id="PS51278"/>
    </source>
</evidence>
<dbReference type="Gene3D" id="3.40.50.620">
    <property type="entry name" value="HUPs"/>
    <property type="match status" value="1"/>
</dbReference>
<dbReference type="InterPro" id="IPR017932">
    <property type="entry name" value="GATase_2_dom"/>
</dbReference>
<dbReference type="PIRSF" id="PIRSF001589">
    <property type="entry name" value="Asn_synthetase_glu-h"/>
    <property type="match status" value="1"/>
</dbReference>
<feature type="active site" description="For GATase activity" evidence="8">
    <location>
        <position position="2"/>
    </location>
</feature>
<evidence type="ECO:0000313" key="13">
    <source>
        <dbReference type="Proteomes" id="UP000006055"/>
    </source>
</evidence>
<gene>
    <name evidence="12" type="ordered locus">Desti_0927</name>
</gene>
<feature type="domain" description="Glutamine amidotransferase type-2" evidence="11">
    <location>
        <begin position="2"/>
        <end position="211"/>
    </location>
</feature>
<dbReference type="PANTHER" id="PTHR43284:SF1">
    <property type="entry name" value="ASPARAGINE SYNTHETASE"/>
    <property type="match status" value="1"/>
</dbReference>
<organism evidence="12 13">
    <name type="scientific">Desulfomonile tiedjei (strain ATCC 49306 / DSM 6799 / DCB-1)</name>
    <dbReference type="NCBI Taxonomy" id="706587"/>
    <lineage>
        <taxon>Bacteria</taxon>
        <taxon>Pseudomonadati</taxon>
        <taxon>Thermodesulfobacteriota</taxon>
        <taxon>Desulfomonilia</taxon>
        <taxon>Desulfomonilales</taxon>
        <taxon>Desulfomonilaceae</taxon>
        <taxon>Desulfomonile</taxon>
    </lineage>
</organism>
<dbReference type="HOGENOM" id="CLU_014658_3_1_7"/>
<keyword evidence="13" id="KW-1185">Reference proteome</keyword>
<dbReference type="AlphaFoldDB" id="I4C255"/>
<keyword evidence="5 9" id="KW-0067">ATP-binding</keyword>